<dbReference type="EMBL" id="VUJU01012779">
    <property type="protein sequence ID" value="KAF0706803.1"/>
    <property type="molecule type" value="Genomic_DNA"/>
</dbReference>
<accession>A0A6G0VT16</accession>
<evidence type="ECO:0000256" key="1">
    <source>
        <dbReference type="ARBA" id="ARBA00012493"/>
    </source>
</evidence>
<dbReference type="Pfam" id="PF17919">
    <property type="entry name" value="RT_RNaseH_2"/>
    <property type="match status" value="1"/>
</dbReference>
<dbReference type="PROSITE" id="PS50878">
    <property type="entry name" value="RT_POL"/>
    <property type="match status" value="1"/>
</dbReference>
<dbReference type="Pfam" id="PF00078">
    <property type="entry name" value="RVT_1"/>
    <property type="match status" value="1"/>
</dbReference>
<organism evidence="4 5">
    <name type="scientific">Aphis craccivora</name>
    <name type="common">Cowpea aphid</name>
    <dbReference type="NCBI Taxonomy" id="307492"/>
    <lineage>
        <taxon>Eukaryota</taxon>
        <taxon>Metazoa</taxon>
        <taxon>Ecdysozoa</taxon>
        <taxon>Arthropoda</taxon>
        <taxon>Hexapoda</taxon>
        <taxon>Insecta</taxon>
        <taxon>Pterygota</taxon>
        <taxon>Neoptera</taxon>
        <taxon>Paraneoptera</taxon>
        <taxon>Hemiptera</taxon>
        <taxon>Sternorrhyncha</taxon>
        <taxon>Aphidomorpha</taxon>
        <taxon>Aphidoidea</taxon>
        <taxon>Aphididae</taxon>
        <taxon>Aphidini</taxon>
        <taxon>Aphis</taxon>
        <taxon>Aphis</taxon>
    </lineage>
</organism>
<dbReference type="Gene3D" id="3.10.10.10">
    <property type="entry name" value="HIV Type 1 Reverse Transcriptase, subunit A, domain 1"/>
    <property type="match status" value="1"/>
</dbReference>
<dbReference type="CDD" id="cd09274">
    <property type="entry name" value="RNase_HI_RT_Ty3"/>
    <property type="match status" value="1"/>
</dbReference>
<dbReference type="SUPFAM" id="SSF56672">
    <property type="entry name" value="DNA/RNA polymerases"/>
    <property type="match status" value="1"/>
</dbReference>
<keyword evidence="2" id="KW-0511">Multifunctional enzyme</keyword>
<sequence length="910" mass="106960">FILPDEIQPASLHTVISNNEIFSKVKKSITKRNQFRKIWMTVTKNIREVYLDEEENLQFKDYYLEELTIDNNTTNESAQTTTLEKLVEKLIESNRKSDVKPIDKIAKELNINKFNNKTQNASQWLNEFEDECNRFNVTQDERKIKLLKLFLEKSCIDWYECVLIKLTINSQWLDWKKRFCDTFANKGWNPIRYAINFKYQTGSLIEYALRKEKLMLETRKSIDVSTLIDLIAVGLPNYVTDKIDRNTLIETEDLYNELGKLEHLTNKKKPDIPKKVNEQGFKLKTPCTICKEKLNKVRFHPLERSNVSLINAKTLKLKINKSDFKKAKLRTINGVNETDHLIKIKVKIFNIEKDVDVFVIDNENFKYDFLIGLDLIKQFYLSQDENLCIVQKGKESNCYNNNCKKDNPEKAYITEKNKNKEGIHEINFNECIDTNNFKAITDHLSVENRKSIINLVNKYKQIFAKDKFDIGTVQEYEARIDLTIDKYCSKRPYKCTMEDKKEIEQQIARLLKRNLIEESYSPFAAPVTLAFKKDENKKSRLCIDFRELNKIIIPQSQPFPRIEDLVTKTRNCQFFSKLDINSAFWSIPLRIEDRSKTGFVTQDGHYQWTCLPFGMKTSPAIFQRILSNIIRKYELTNFTVNYIDDILIFSKTFEKHLEHLKKLLDAIIKEGFKLKLSKCFFATDTVDYLGHIIGYNTVRPMTDNLKSIMDFPTPTTQKNIRQFLGKINFYHEYVPKVATILEPLHRLLRKNQKFIWSQECQKAFNYLKNYLCKTPILTIYDPKLPIRIYTDGSIIGLGAVLKQPQSDNNEKPVAYFSKKLTSAQSKKKAIYLEALAIKEAIKFWQYWLIGRSFEVYSDHKPLKDLNIKARPDEELGDLTYYMSQFDFKVIYNPGKFNIEADCLSRNPVLE</sequence>
<comment type="caution">
    <text evidence="4">The sequence shown here is derived from an EMBL/GenBank/DDBJ whole genome shotgun (WGS) entry which is preliminary data.</text>
</comment>
<evidence type="ECO:0000313" key="4">
    <source>
        <dbReference type="EMBL" id="KAF0706803.1"/>
    </source>
</evidence>
<evidence type="ECO:0000259" key="3">
    <source>
        <dbReference type="PROSITE" id="PS50878"/>
    </source>
</evidence>
<evidence type="ECO:0000313" key="5">
    <source>
        <dbReference type="Proteomes" id="UP000478052"/>
    </source>
</evidence>
<dbReference type="PANTHER" id="PTHR37984">
    <property type="entry name" value="PROTEIN CBG26694"/>
    <property type="match status" value="1"/>
</dbReference>
<gene>
    <name evidence="4" type="ORF">FWK35_00037881</name>
</gene>
<dbReference type="Gene3D" id="3.30.70.270">
    <property type="match status" value="2"/>
</dbReference>
<dbReference type="InterPro" id="IPR043502">
    <property type="entry name" value="DNA/RNA_pol_sf"/>
</dbReference>
<dbReference type="EC" id="2.7.7.49" evidence="1"/>
<dbReference type="PANTHER" id="PTHR37984:SF5">
    <property type="entry name" value="PROTEIN NYNRIN-LIKE"/>
    <property type="match status" value="1"/>
</dbReference>
<dbReference type="CDD" id="cd01647">
    <property type="entry name" value="RT_LTR"/>
    <property type="match status" value="1"/>
</dbReference>
<dbReference type="InterPro" id="IPR050951">
    <property type="entry name" value="Retrovirus_Pol_polyprotein"/>
</dbReference>
<keyword evidence="5" id="KW-1185">Reference proteome</keyword>
<dbReference type="OrthoDB" id="6625751at2759"/>
<dbReference type="InterPro" id="IPR043128">
    <property type="entry name" value="Rev_trsase/Diguanyl_cyclase"/>
</dbReference>
<dbReference type="GO" id="GO:0003964">
    <property type="term" value="F:RNA-directed DNA polymerase activity"/>
    <property type="evidence" value="ECO:0007669"/>
    <property type="project" value="UniProtKB-EC"/>
</dbReference>
<dbReference type="FunFam" id="3.30.70.270:FF:000020">
    <property type="entry name" value="Transposon Tf2-6 polyprotein-like Protein"/>
    <property type="match status" value="1"/>
</dbReference>
<feature type="domain" description="Reverse transcriptase" evidence="3">
    <location>
        <begin position="511"/>
        <end position="693"/>
    </location>
</feature>
<feature type="non-terminal residue" evidence="4">
    <location>
        <position position="1"/>
    </location>
</feature>
<name>A0A6G0VT16_APHCR</name>
<proteinExistence type="predicted"/>
<reference evidence="4 5" key="1">
    <citation type="submission" date="2019-08" db="EMBL/GenBank/DDBJ databases">
        <title>Whole genome of Aphis craccivora.</title>
        <authorList>
            <person name="Voronova N.V."/>
            <person name="Shulinski R.S."/>
            <person name="Bandarenka Y.V."/>
            <person name="Zhorov D.G."/>
            <person name="Warner D."/>
        </authorList>
    </citation>
    <scope>NUCLEOTIDE SEQUENCE [LARGE SCALE GENOMIC DNA]</scope>
    <source>
        <strain evidence="4">180601</strain>
        <tissue evidence="4">Whole Body</tissue>
    </source>
</reference>
<evidence type="ECO:0000256" key="2">
    <source>
        <dbReference type="ARBA" id="ARBA00023268"/>
    </source>
</evidence>
<dbReference type="InterPro" id="IPR000477">
    <property type="entry name" value="RT_dom"/>
</dbReference>
<dbReference type="AlphaFoldDB" id="A0A6G0VT16"/>
<feature type="non-terminal residue" evidence="4">
    <location>
        <position position="910"/>
    </location>
</feature>
<protein>
    <recommendedName>
        <fullName evidence="1">RNA-directed DNA polymerase</fullName>
        <ecNumber evidence="1">2.7.7.49</ecNumber>
    </recommendedName>
</protein>
<dbReference type="Proteomes" id="UP000478052">
    <property type="component" value="Unassembled WGS sequence"/>
</dbReference>
<dbReference type="InterPro" id="IPR041577">
    <property type="entry name" value="RT_RNaseH_2"/>
</dbReference>